<dbReference type="GO" id="GO:0003677">
    <property type="term" value="F:DNA binding"/>
    <property type="evidence" value="ECO:0007669"/>
    <property type="project" value="UniProtKB-KW"/>
</dbReference>
<dbReference type="Pfam" id="PF01381">
    <property type="entry name" value="HTH_3"/>
    <property type="match status" value="1"/>
</dbReference>
<name>A0A413BIA0_9FIRM</name>
<evidence type="ECO:0000259" key="2">
    <source>
        <dbReference type="PROSITE" id="PS50943"/>
    </source>
</evidence>
<reference evidence="3 4" key="1">
    <citation type="submission" date="2018-08" db="EMBL/GenBank/DDBJ databases">
        <title>A genome reference for cultivated species of the human gut microbiota.</title>
        <authorList>
            <person name="Zou Y."/>
            <person name="Xue W."/>
            <person name="Luo G."/>
        </authorList>
    </citation>
    <scope>NUCLEOTIDE SEQUENCE [LARGE SCALE GENOMIC DNA]</scope>
    <source>
        <strain evidence="3 4">AF12-8</strain>
    </source>
</reference>
<accession>A0A413BIA0</accession>
<protein>
    <submittedName>
        <fullName evidence="3">XRE family transcriptional regulator</fullName>
    </submittedName>
</protein>
<dbReference type="EMBL" id="QSAE01000012">
    <property type="protein sequence ID" value="RGW40390.1"/>
    <property type="molecule type" value="Genomic_DNA"/>
</dbReference>
<sequence>MQPGLLGDTIRQARIDNKLTQEQLAELVQITPTHLKHIESEHRKPSIEVLFALAETLHFSLDALFITDGSKEHSRRKNELQLLINTCSDNELDVLIAALRELSTQKRTNS</sequence>
<evidence type="ECO:0000313" key="4">
    <source>
        <dbReference type="Proteomes" id="UP000286581"/>
    </source>
</evidence>
<dbReference type="AlphaFoldDB" id="A0A413BIA0"/>
<dbReference type="InterPro" id="IPR010982">
    <property type="entry name" value="Lambda_DNA-bd_dom_sf"/>
</dbReference>
<dbReference type="Gene3D" id="1.10.260.40">
    <property type="entry name" value="lambda repressor-like DNA-binding domains"/>
    <property type="match status" value="1"/>
</dbReference>
<evidence type="ECO:0000256" key="1">
    <source>
        <dbReference type="ARBA" id="ARBA00023125"/>
    </source>
</evidence>
<dbReference type="PANTHER" id="PTHR46558:SF4">
    <property type="entry name" value="DNA-BIDING PHAGE PROTEIN"/>
    <property type="match status" value="1"/>
</dbReference>
<dbReference type="SMART" id="SM00530">
    <property type="entry name" value="HTH_XRE"/>
    <property type="match status" value="1"/>
</dbReference>
<dbReference type="SUPFAM" id="SSF47413">
    <property type="entry name" value="lambda repressor-like DNA-binding domains"/>
    <property type="match status" value="1"/>
</dbReference>
<keyword evidence="1" id="KW-0238">DNA-binding</keyword>
<organism evidence="3 4">
    <name type="scientific">Agathobacter rectalis</name>
    <dbReference type="NCBI Taxonomy" id="39491"/>
    <lineage>
        <taxon>Bacteria</taxon>
        <taxon>Bacillati</taxon>
        <taxon>Bacillota</taxon>
        <taxon>Clostridia</taxon>
        <taxon>Lachnospirales</taxon>
        <taxon>Lachnospiraceae</taxon>
        <taxon>Agathobacter</taxon>
    </lineage>
</organism>
<gene>
    <name evidence="3" type="ORF">DWV78_05510</name>
</gene>
<dbReference type="PANTHER" id="PTHR46558">
    <property type="entry name" value="TRACRIPTIONAL REGULATORY PROTEIN-RELATED-RELATED"/>
    <property type="match status" value="1"/>
</dbReference>
<dbReference type="InterPro" id="IPR001387">
    <property type="entry name" value="Cro/C1-type_HTH"/>
</dbReference>
<dbReference type="PROSITE" id="PS50943">
    <property type="entry name" value="HTH_CROC1"/>
    <property type="match status" value="1"/>
</dbReference>
<dbReference type="Proteomes" id="UP000286581">
    <property type="component" value="Unassembled WGS sequence"/>
</dbReference>
<dbReference type="CDD" id="cd00093">
    <property type="entry name" value="HTH_XRE"/>
    <property type="match status" value="1"/>
</dbReference>
<evidence type="ECO:0000313" key="3">
    <source>
        <dbReference type="EMBL" id="RGW40390.1"/>
    </source>
</evidence>
<proteinExistence type="predicted"/>
<feature type="domain" description="HTH cro/C1-type" evidence="2">
    <location>
        <begin position="10"/>
        <end position="64"/>
    </location>
</feature>
<comment type="caution">
    <text evidence="3">The sequence shown here is derived from an EMBL/GenBank/DDBJ whole genome shotgun (WGS) entry which is preliminary data.</text>
</comment>